<reference evidence="1 2" key="1">
    <citation type="submission" date="2016-08" db="EMBL/GenBank/DDBJ databases">
        <authorList>
            <person name="Seilhamer J.J."/>
        </authorList>
    </citation>
    <scope>NUCLEOTIDE SEQUENCE [LARGE SCALE GENOMIC DNA]</scope>
    <source>
        <strain evidence="1 2">BRTC-1</strain>
    </source>
</reference>
<dbReference type="RefSeq" id="WP_067554171.1">
    <property type="nucleotide sequence ID" value="NZ_CP016895.1"/>
</dbReference>
<name>A0A1B2LZJ4_9GAMM</name>
<dbReference type="EMBL" id="CP016895">
    <property type="protein sequence ID" value="AOA58203.1"/>
    <property type="molecule type" value="Genomic_DNA"/>
</dbReference>
<gene>
    <name evidence="1" type="ORF">BFG52_07465</name>
</gene>
<proteinExistence type="predicted"/>
<dbReference type="OrthoDB" id="9908086at2"/>
<dbReference type="AlphaFoldDB" id="A0A1B2LZJ4"/>
<evidence type="ECO:0000313" key="1">
    <source>
        <dbReference type="EMBL" id="AOA58203.1"/>
    </source>
</evidence>
<protein>
    <submittedName>
        <fullName evidence="1">Uncharacterized protein</fullName>
    </submittedName>
</protein>
<dbReference type="KEGG" id="ala:BFG52_07465"/>
<accession>A0A1B2LZJ4</accession>
<dbReference type="Proteomes" id="UP000093391">
    <property type="component" value="Chromosome"/>
</dbReference>
<organism evidence="1 2">
    <name type="scientific">Acinetobacter larvae</name>
    <dbReference type="NCBI Taxonomy" id="1789224"/>
    <lineage>
        <taxon>Bacteria</taxon>
        <taxon>Pseudomonadati</taxon>
        <taxon>Pseudomonadota</taxon>
        <taxon>Gammaproteobacteria</taxon>
        <taxon>Moraxellales</taxon>
        <taxon>Moraxellaceae</taxon>
        <taxon>Acinetobacter</taxon>
    </lineage>
</organism>
<keyword evidence="2" id="KW-1185">Reference proteome</keyword>
<evidence type="ECO:0000313" key="2">
    <source>
        <dbReference type="Proteomes" id="UP000093391"/>
    </source>
</evidence>
<dbReference type="STRING" id="1789224.BFG52_07465"/>
<sequence length="80" mass="9208">MHTRHLTLRNQKTSQEVSYHQYLSSPEVLAWLDDNNKERVSDAELIKVLDSITGFNRDPVNPEVIVKINGVDHDLVTFGY</sequence>